<feature type="transmembrane region" description="Helical" evidence="7">
    <location>
        <begin position="174"/>
        <end position="196"/>
    </location>
</feature>
<dbReference type="Proteomes" id="UP000738349">
    <property type="component" value="Unassembled WGS sequence"/>
</dbReference>
<protein>
    <recommendedName>
        <fullName evidence="8">Rhodopsin domain-containing protein</fullName>
    </recommendedName>
</protein>
<accession>A0A9P9DL91</accession>
<feature type="domain" description="Rhodopsin" evidence="8">
    <location>
        <begin position="80"/>
        <end position="320"/>
    </location>
</feature>
<dbReference type="InterPro" id="IPR049326">
    <property type="entry name" value="Rhodopsin_dom_fungi"/>
</dbReference>
<name>A0A9P9DL91_9HYPO</name>
<dbReference type="AlphaFoldDB" id="A0A9P9DL91"/>
<gene>
    <name evidence="9" type="ORF">EDB81DRAFT_700456</name>
</gene>
<feature type="transmembrane region" description="Helical" evidence="7">
    <location>
        <begin position="216"/>
        <end position="235"/>
    </location>
</feature>
<dbReference type="EMBL" id="JAGMUV010000024">
    <property type="protein sequence ID" value="KAH7121555.1"/>
    <property type="molecule type" value="Genomic_DNA"/>
</dbReference>
<proteinExistence type="inferred from homology"/>
<keyword evidence="2 7" id="KW-0812">Transmembrane</keyword>
<evidence type="ECO:0000313" key="10">
    <source>
        <dbReference type="Proteomes" id="UP000738349"/>
    </source>
</evidence>
<evidence type="ECO:0000256" key="7">
    <source>
        <dbReference type="SAM" id="Phobius"/>
    </source>
</evidence>
<evidence type="ECO:0000259" key="8">
    <source>
        <dbReference type="Pfam" id="PF20684"/>
    </source>
</evidence>
<evidence type="ECO:0000256" key="1">
    <source>
        <dbReference type="ARBA" id="ARBA00004141"/>
    </source>
</evidence>
<evidence type="ECO:0000256" key="6">
    <source>
        <dbReference type="SAM" id="MobiDB-lite"/>
    </source>
</evidence>
<keyword evidence="10" id="KW-1185">Reference proteome</keyword>
<dbReference type="Pfam" id="PF20684">
    <property type="entry name" value="Fung_rhodopsin"/>
    <property type="match status" value="1"/>
</dbReference>
<reference evidence="9" key="1">
    <citation type="journal article" date="2021" name="Nat. Commun.">
        <title>Genetic determinants of endophytism in the Arabidopsis root mycobiome.</title>
        <authorList>
            <person name="Mesny F."/>
            <person name="Miyauchi S."/>
            <person name="Thiergart T."/>
            <person name="Pickel B."/>
            <person name="Atanasova L."/>
            <person name="Karlsson M."/>
            <person name="Huettel B."/>
            <person name="Barry K.W."/>
            <person name="Haridas S."/>
            <person name="Chen C."/>
            <person name="Bauer D."/>
            <person name="Andreopoulos W."/>
            <person name="Pangilinan J."/>
            <person name="LaButti K."/>
            <person name="Riley R."/>
            <person name="Lipzen A."/>
            <person name="Clum A."/>
            <person name="Drula E."/>
            <person name="Henrissat B."/>
            <person name="Kohler A."/>
            <person name="Grigoriev I.V."/>
            <person name="Martin F.M."/>
            <person name="Hacquard S."/>
        </authorList>
    </citation>
    <scope>NUCLEOTIDE SEQUENCE</scope>
    <source>
        <strain evidence="9">MPI-CAGE-AT-0147</strain>
    </source>
</reference>
<dbReference type="InterPro" id="IPR052337">
    <property type="entry name" value="SAT4-like"/>
</dbReference>
<comment type="similarity">
    <text evidence="5">Belongs to the SAT4 family.</text>
</comment>
<evidence type="ECO:0000256" key="2">
    <source>
        <dbReference type="ARBA" id="ARBA00022692"/>
    </source>
</evidence>
<feature type="transmembrane region" description="Helical" evidence="7">
    <location>
        <begin position="255"/>
        <end position="273"/>
    </location>
</feature>
<evidence type="ECO:0000256" key="4">
    <source>
        <dbReference type="ARBA" id="ARBA00023136"/>
    </source>
</evidence>
<feature type="region of interest" description="Disordered" evidence="6">
    <location>
        <begin position="331"/>
        <end position="350"/>
    </location>
</feature>
<feature type="transmembrane region" description="Helical" evidence="7">
    <location>
        <begin position="95"/>
        <end position="116"/>
    </location>
</feature>
<keyword evidence="3 7" id="KW-1133">Transmembrane helix</keyword>
<comment type="caution">
    <text evidence="9">The sequence shown here is derived from an EMBL/GenBank/DDBJ whole genome shotgun (WGS) entry which is preliminary data.</text>
</comment>
<feature type="compositionally biased region" description="Basic and acidic residues" evidence="6">
    <location>
        <begin position="333"/>
        <end position="347"/>
    </location>
</feature>
<evidence type="ECO:0000313" key="9">
    <source>
        <dbReference type="EMBL" id="KAH7121555.1"/>
    </source>
</evidence>
<feature type="transmembrane region" description="Helical" evidence="7">
    <location>
        <begin position="139"/>
        <end position="162"/>
    </location>
</feature>
<evidence type="ECO:0000256" key="5">
    <source>
        <dbReference type="ARBA" id="ARBA00038359"/>
    </source>
</evidence>
<evidence type="ECO:0000256" key="3">
    <source>
        <dbReference type="ARBA" id="ARBA00022989"/>
    </source>
</evidence>
<dbReference type="PANTHER" id="PTHR33048">
    <property type="entry name" value="PTH11-LIKE INTEGRAL MEMBRANE PROTEIN (AFU_ORTHOLOGUE AFUA_5G11245)"/>
    <property type="match status" value="1"/>
</dbReference>
<dbReference type="OrthoDB" id="2496787at2759"/>
<sequence length="405" mass="45288">MASIANSDCSSTNKTCLCSIAFLRPQAIACIKNDCTVKQQFFSRNTTETNCGSPIRDRSADYVPLHNALAALSGIFVLQRFAFKVSARLRAELDDWFALLTLLATIPTTIIAVYFLPSSGLGRDVWTVSFDKITEHSKLFYISSLLYAAQVTLLKFSLLFFYIRIFPSNNVRRLLLGTIFFNAVCGLLYLFLIVFQCKPINLAWERWHGEEKGACLSMPALVWSQSAISIILDFWMLAIPLSQIRSLHLDWKKKIGAGSMFVVGSFVTAMSIIRLKSLQVFSPQAPNPTWEFVDTLNWSTTEIQVGIICTCLPVSRLLLVRILPRVFGTNARSHGESHSGHQSDRWKPNTKRSTYSRHAINFNTPCANSDGTKLAYSGESWENDEIELVRVGDDNEAGSKSGLSL</sequence>
<keyword evidence="4 7" id="KW-0472">Membrane</keyword>
<organism evidence="9 10">
    <name type="scientific">Dactylonectria macrodidyma</name>
    <dbReference type="NCBI Taxonomy" id="307937"/>
    <lineage>
        <taxon>Eukaryota</taxon>
        <taxon>Fungi</taxon>
        <taxon>Dikarya</taxon>
        <taxon>Ascomycota</taxon>
        <taxon>Pezizomycotina</taxon>
        <taxon>Sordariomycetes</taxon>
        <taxon>Hypocreomycetidae</taxon>
        <taxon>Hypocreales</taxon>
        <taxon>Nectriaceae</taxon>
        <taxon>Dactylonectria</taxon>
    </lineage>
</organism>
<dbReference type="GO" id="GO:0016020">
    <property type="term" value="C:membrane"/>
    <property type="evidence" value="ECO:0007669"/>
    <property type="project" value="UniProtKB-SubCell"/>
</dbReference>
<dbReference type="PANTHER" id="PTHR33048:SF143">
    <property type="entry name" value="EXTRACELLULAR MEMBRANE PROTEIN CFEM DOMAIN-CONTAINING PROTEIN-RELATED"/>
    <property type="match status" value="1"/>
</dbReference>
<comment type="subcellular location">
    <subcellularLocation>
        <location evidence="1">Membrane</location>
        <topology evidence="1">Multi-pass membrane protein</topology>
    </subcellularLocation>
</comment>